<accession>A0A199NSC8</accession>
<comment type="similarity">
    <text evidence="7">Belongs to the transglycosylase MltG family.</text>
</comment>
<evidence type="ECO:0000256" key="8">
    <source>
        <dbReference type="SAM" id="MobiDB-lite"/>
    </source>
</evidence>
<dbReference type="NCBIfam" id="TIGR00247">
    <property type="entry name" value="endolytic transglycosylase MltG"/>
    <property type="match status" value="1"/>
</dbReference>
<dbReference type="Pfam" id="PF02618">
    <property type="entry name" value="YceG"/>
    <property type="match status" value="1"/>
</dbReference>
<feature type="region of interest" description="Disordered" evidence="8">
    <location>
        <begin position="1"/>
        <end position="28"/>
    </location>
</feature>
<evidence type="ECO:0000256" key="7">
    <source>
        <dbReference type="HAMAP-Rule" id="MF_02065"/>
    </source>
</evidence>
<sequence length="403" mass="43942">MSDDSTRRRPTSSEDEAGLHDILAPSDADRRDGVLGLRVEDEDITPEQARRRRKRRQQSLVAAVLVFVLALVVSGAIVGPKLGLFQAKDYDGDGNGTAVTFTVSSGETNQQIAQGLEDKGVVADAGRFVDVYEEKSDGSFIQPGTFQLQERMSSEAAVDALLGTGGEAVHYVAINQTLRKDEAFKALADGTGIPVSEFEQLDKDPAKFGIPSQFPSLEGYLHPGEYRFKTDATAEDIIREMVDKTKADLKSAGVTGHQHTFDVLTIASILEFEATPQDYRAVAGAIHNRIDNPGGETNGYLQSDATVAYGLGEKTYQITAEQKQDASNKYNTFANKGLPEGPIGSPGLKAIQAAQNPQKNDYYYWVTVNLDTGETKFAKTYAEHQKNVEEYQSWCSDHEGKCS</sequence>
<organism evidence="9 10">
    <name type="scientific">Rothia kristinae</name>
    <dbReference type="NCBI Taxonomy" id="37923"/>
    <lineage>
        <taxon>Bacteria</taxon>
        <taxon>Bacillati</taxon>
        <taxon>Actinomycetota</taxon>
        <taxon>Actinomycetes</taxon>
        <taxon>Micrococcales</taxon>
        <taxon>Micrococcaceae</taxon>
        <taxon>Rothia</taxon>
    </lineage>
</organism>
<evidence type="ECO:0000256" key="5">
    <source>
        <dbReference type="ARBA" id="ARBA00023239"/>
    </source>
</evidence>
<evidence type="ECO:0000256" key="1">
    <source>
        <dbReference type="ARBA" id="ARBA00022475"/>
    </source>
</evidence>
<evidence type="ECO:0000256" key="6">
    <source>
        <dbReference type="ARBA" id="ARBA00023316"/>
    </source>
</evidence>
<evidence type="ECO:0000256" key="2">
    <source>
        <dbReference type="ARBA" id="ARBA00022692"/>
    </source>
</evidence>
<dbReference type="Proteomes" id="UP000053171">
    <property type="component" value="Unassembled WGS sequence"/>
</dbReference>
<keyword evidence="3 7" id="KW-1133">Transmembrane helix</keyword>
<comment type="caution">
    <text evidence="9">The sequence shown here is derived from an EMBL/GenBank/DDBJ whole genome shotgun (WGS) entry which is preliminary data.</text>
</comment>
<dbReference type="EMBL" id="LJBJ02000009">
    <property type="protein sequence ID" value="OAX51994.1"/>
    <property type="molecule type" value="Genomic_DNA"/>
</dbReference>
<proteinExistence type="inferred from homology"/>
<comment type="subcellular location">
    <subcellularLocation>
        <location evidence="7">Cell membrane</location>
        <topology evidence="7">Single-pass membrane protein</topology>
    </subcellularLocation>
</comment>
<keyword evidence="10" id="KW-1185">Reference proteome</keyword>
<protein>
    <recommendedName>
        <fullName evidence="7">Endolytic murein transglycosylase</fullName>
        <ecNumber evidence="7">4.2.2.29</ecNumber>
    </recommendedName>
    <alternativeName>
        <fullName evidence="7">Peptidoglycan lytic transglycosylase</fullName>
    </alternativeName>
    <alternativeName>
        <fullName evidence="7">Peptidoglycan polymerization terminase</fullName>
    </alternativeName>
</protein>
<evidence type="ECO:0000256" key="3">
    <source>
        <dbReference type="ARBA" id="ARBA00022989"/>
    </source>
</evidence>
<dbReference type="GO" id="GO:0009252">
    <property type="term" value="P:peptidoglycan biosynthetic process"/>
    <property type="evidence" value="ECO:0007669"/>
    <property type="project" value="UniProtKB-UniRule"/>
</dbReference>
<keyword evidence="6 7" id="KW-0961">Cell wall biogenesis/degradation</keyword>
<dbReference type="GO" id="GO:0005886">
    <property type="term" value="C:plasma membrane"/>
    <property type="evidence" value="ECO:0007669"/>
    <property type="project" value="UniProtKB-SubCell"/>
</dbReference>
<reference evidence="9" key="1">
    <citation type="submission" date="2016-06" db="EMBL/GenBank/DDBJ databases">
        <title>Identification of putative biosynthetic pathways for the production of bioactive secondary metabolites by the marine actinomycete Kocuria kristinae RUTW2-3.</title>
        <authorList>
            <person name="Waterworth S.C."/>
            <person name="Walmsley T.A."/>
            <person name="Matongo T."/>
            <person name="Davies-Coleman M.T."/>
            <person name="Dorrington R.A."/>
        </authorList>
    </citation>
    <scope>NUCLEOTIDE SEQUENCE [LARGE SCALE GENOMIC DNA]</scope>
    <source>
        <strain evidence="9">RUTW2-3</strain>
    </source>
</reference>
<dbReference type="Gene3D" id="3.30.1490.480">
    <property type="entry name" value="Endolytic murein transglycosylase"/>
    <property type="match status" value="1"/>
</dbReference>
<keyword evidence="1 7" id="KW-1003">Cell membrane</keyword>
<keyword evidence="2 7" id="KW-0812">Transmembrane</keyword>
<evidence type="ECO:0000313" key="10">
    <source>
        <dbReference type="Proteomes" id="UP000053171"/>
    </source>
</evidence>
<feature type="transmembrane region" description="Helical" evidence="7">
    <location>
        <begin position="60"/>
        <end position="79"/>
    </location>
</feature>
<dbReference type="RefSeq" id="WP_064725359.1">
    <property type="nucleotide sequence ID" value="NZ_JBEYYV010000072.1"/>
</dbReference>
<dbReference type="AlphaFoldDB" id="A0A199NSC8"/>
<evidence type="ECO:0000313" key="9">
    <source>
        <dbReference type="EMBL" id="OAX51994.1"/>
    </source>
</evidence>
<dbReference type="PANTHER" id="PTHR30518">
    <property type="entry name" value="ENDOLYTIC MUREIN TRANSGLYCOSYLASE"/>
    <property type="match status" value="1"/>
</dbReference>
<dbReference type="InterPro" id="IPR003770">
    <property type="entry name" value="MLTG-like"/>
</dbReference>
<dbReference type="HAMAP" id="MF_02065">
    <property type="entry name" value="MltG"/>
    <property type="match status" value="1"/>
</dbReference>
<feature type="site" description="Important for catalytic activity" evidence="7">
    <location>
        <position position="273"/>
    </location>
</feature>
<dbReference type="Gene3D" id="3.30.160.60">
    <property type="entry name" value="Classic Zinc Finger"/>
    <property type="match status" value="1"/>
</dbReference>
<comment type="function">
    <text evidence="7">Functions as a peptidoglycan terminase that cleaves nascent peptidoglycan strands endolytically to terminate their elongation.</text>
</comment>
<evidence type="ECO:0000256" key="4">
    <source>
        <dbReference type="ARBA" id="ARBA00023136"/>
    </source>
</evidence>
<dbReference type="EC" id="4.2.2.29" evidence="7"/>
<comment type="catalytic activity">
    <reaction evidence="7">
        <text>a peptidoglycan chain = a peptidoglycan chain with N-acetyl-1,6-anhydromuramyl-[peptide] at the reducing end + a peptidoglycan chain with N-acetylglucosamine at the non-reducing end.</text>
        <dbReference type="EC" id="4.2.2.29"/>
    </reaction>
</comment>
<dbReference type="PANTHER" id="PTHR30518:SF2">
    <property type="entry name" value="ENDOLYTIC MUREIN TRANSGLYCOSYLASE"/>
    <property type="match status" value="1"/>
</dbReference>
<keyword evidence="4 7" id="KW-0472">Membrane</keyword>
<dbReference type="GO" id="GO:0071555">
    <property type="term" value="P:cell wall organization"/>
    <property type="evidence" value="ECO:0007669"/>
    <property type="project" value="UniProtKB-KW"/>
</dbReference>
<name>A0A199NSC8_9MICC</name>
<dbReference type="GO" id="GO:0008932">
    <property type="term" value="F:lytic endotransglycosylase activity"/>
    <property type="evidence" value="ECO:0007669"/>
    <property type="project" value="UniProtKB-UniRule"/>
</dbReference>
<gene>
    <name evidence="7" type="primary">mltG</name>
    <name evidence="9" type="ORF">AN277_0205770</name>
</gene>
<keyword evidence="5 7" id="KW-0456">Lyase</keyword>